<evidence type="ECO:0000313" key="3">
    <source>
        <dbReference type="EMBL" id="KAK5171910.1"/>
    </source>
</evidence>
<evidence type="ECO:0000256" key="2">
    <source>
        <dbReference type="SAM" id="Phobius"/>
    </source>
</evidence>
<feature type="region of interest" description="Disordered" evidence="1">
    <location>
        <begin position="41"/>
        <end position="69"/>
    </location>
</feature>
<feature type="compositionally biased region" description="Basic and acidic residues" evidence="1">
    <location>
        <begin position="44"/>
        <end position="55"/>
    </location>
</feature>
<proteinExistence type="predicted"/>
<name>A0AAV9PEN8_9PEZI</name>
<reference evidence="3 4" key="1">
    <citation type="submission" date="2023-08" db="EMBL/GenBank/DDBJ databases">
        <title>Black Yeasts Isolated from many extreme environments.</title>
        <authorList>
            <person name="Coleine C."/>
            <person name="Stajich J.E."/>
            <person name="Selbmann L."/>
        </authorList>
    </citation>
    <scope>NUCLEOTIDE SEQUENCE [LARGE SCALE GENOMIC DNA]</scope>
    <source>
        <strain evidence="3 4">CCFEE 5935</strain>
    </source>
</reference>
<keyword evidence="2" id="KW-1133">Transmembrane helix</keyword>
<feature type="compositionally biased region" description="Pro residues" evidence="1">
    <location>
        <begin position="57"/>
        <end position="69"/>
    </location>
</feature>
<feature type="transmembrane region" description="Helical" evidence="2">
    <location>
        <begin position="12"/>
        <end position="30"/>
    </location>
</feature>
<gene>
    <name evidence="3" type="ORF">LTR77_003547</name>
</gene>
<organism evidence="3 4">
    <name type="scientific">Saxophila tyrrhenica</name>
    <dbReference type="NCBI Taxonomy" id="1690608"/>
    <lineage>
        <taxon>Eukaryota</taxon>
        <taxon>Fungi</taxon>
        <taxon>Dikarya</taxon>
        <taxon>Ascomycota</taxon>
        <taxon>Pezizomycotina</taxon>
        <taxon>Dothideomycetes</taxon>
        <taxon>Dothideomycetidae</taxon>
        <taxon>Mycosphaerellales</taxon>
        <taxon>Extremaceae</taxon>
        <taxon>Saxophila</taxon>
    </lineage>
</organism>
<keyword evidence="2" id="KW-0812">Transmembrane</keyword>
<evidence type="ECO:0000313" key="4">
    <source>
        <dbReference type="Proteomes" id="UP001337655"/>
    </source>
</evidence>
<protein>
    <submittedName>
        <fullName evidence="3">Uncharacterized protein</fullName>
    </submittedName>
</protein>
<feature type="compositionally biased region" description="Polar residues" evidence="1">
    <location>
        <begin position="364"/>
        <end position="377"/>
    </location>
</feature>
<sequence>MAASRSGRFKVISAVVLVGLFVTIFLYAAVPSKRVLSYIQPSSDKTDKKKPDKPKPHPIYKPTPTPAPPIVDNFPLAVDAREPTDLPPIPSWNAPPTQHVREYTPLLIGFTRNWLLLQQTVVSYLTAGWPPEDVYVIENTGTMNANRNGNLTLQNPFYLDYRRLTEVFGVKVISTPTLLTFAQLQNFFLHTAIENNWDYYFWGHMDVVALSREDWDDVPDEGGYKSLYMRCVEDMRKTVEDGYLIDKQNHKGTWAIRFYAYDRLALVNRYAFEKVGGWDVMIPFYGTDCDMHERLTMNGLIQKPGHVGLVYDIADTLGDLLRLYRRRPAKEGETEPAHLLPEDERGSHEWEKLRDRLNSMSVSKNNGDRNTWQASQEGGQGEPYYRDPAGFEKAIEMWMKFGQDVMAEKWGHHGCNLRGVGLSAGDEWRVKHDW</sequence>
<accession>A0AAV9PEN8</accession>
<dbReference type="EMBL" id="JAVRRT010000005">
    <property type="protein sequence ID" value="KAK5171910.1"/>
    <property type="molecule type" value="Genomic_DNA"/>
</dbReference>
<evidence type="ECO:0000256" key="1">
    <source>
        <dbReference type="SAM" id="MobiDB-lite"/>
    </source>
</evidence>
<dbReference type="Proteomes" id="UP001337655">
    <property type="component" value="Unassembled WGS sequence"/>
</dbReference>
<keyword evidence="4" id="KW-1185">Reference proteome</keyword>
<comment type="caution">
    <text evidence="3">The sequence shown here is derived from an EMBL/GenBank/DDBJ whole genome shotgun (WGS) entry which is preliminary data.</text>
</comment>
<dbReference type="RefSeq" id="XP_064660754.1">
    <property type="nucleotide sequence ID" value="XM_064800803.1"/>
</dbReference>
<feature type="region of interest" description="Disordered" evidence="1">
    <location>
        <begin position="364"/>
        <end position="385"/>
    </location>
</feature>
<dbReference type="AlphaFoldDB" id="A0AAV9PEN8"/>
<keyword evidence="2" id="KW-0472">Membrane</keyword>
<dbReference type="GeneID" id="89924893"/>